<organism evidence="18 19">
    <name type="scientific">Brachionus calyciflorus</name>
    <dbReference type="NCBI Taxonomy" id="104777"/>
    <lineage>
        <taxon>Eukaryota</taxon>
        <taxon>Metazoa</taxon>
        <taxon>Spiralia</taxon>
        <taxon>Gnathifera</taxon>
        <taxon>Rotifera</taxon>
        <taxon>Eurotatoria</taxon>
        <taxon>Monogononta</taxon>
        <taxon>Pseudotrocha</taxon>
        <taxon>Ploima</taxon>
        <taxon>Brachionidae</taxon>
        <taxon>Brachionus</taxon>
    </lineage>
</organism>
<accession>A0A813M7J3</accession>
<sequence>MTISREDVFDFLENYFNSSHFVDHFNFNPSNDHKYNQRYILNDQYALNNSPIFFYTGNEGDIQWFCENTGFVWEIAPKFSAVVVFAEHRYYGVSLPFGNDSFVDPNINYLTSEQALADYAYLIKFLKSDNPKLKNSPVIAFGGSYGGMLSAWFRMKYPNIITGAIAASAPIWQFVTECDAFQKVVTDSFKKSDSDCPDAIRSSWDVINEFSKTPKGLNDLQKIFKLCSPIKNAQDLKDWLADIYGNIAMANYPYETNFLAPLPAWPVKVMCKNITKSLNKTDPLNLLESIYSGINVFLNYTGQSKCFDIDTDTPFDINMVSWTYQTCTEFVFPMCSNGIDDMFEKQDWDIIEYNKDCFNQFKTIPRFEWPIIQYGGNQDDIKYHSNILFSNGDLDPWSAGGVLKDVNSKLQAVLIENGAHHLDLRESNAHDPDSVIYARLKEIDAIDTWIREYNLNFVLALKMASIQKDTVEN</sequence>
<dbReference type="OrthoDB" id="2130629at2759"/>
<keyword evidence="19" id="KW-1185">Reference proteome</keyword>
<dbReference type="Gene3D" id="3.40.50.1820">
    <property type="entry name" value="alpha/beta hydrolase"/>
    <property type="match status" value="1"/>
</dbReference>
<keyword evidence="9" id="KW-1015">Disulfide bond</keyword>
<evidence type="ECO:0000256" key="16">
    <source>
        <dbReference type="ARBA" id="ARBA00076475"/>
    </source>
</evidence>
<dbReference type="InterPro" id="IPR029058">
    <property type="entry name" value="AB_hydrolase_fold"/>
</dbReference>
<dbReference type="Proteomes" id="UP000663879">
    <property type="component" value="Unassembled WGS sequence"/>
</dbReference>
<keyword evidence="5" id="KW-0645">Protease</keyword>
<evidence type="ECO:0000256" key="13">
    <source>
        <dbReference type="ARBA" id="ARBA00059701"/>
    </source>
</evidence>
<comment type="subunit">
    <text evidence="3">Homodimer.</text>
</comment>
<evidence type="ECO:0000256" key="7">
    <source>
        <dbReference type="ARBA" id="ARBA00022801"/>
    </source>
</evidence>
<dbReference type="GO" id="GO:0005764">
    <property type="term" value="C:lysosome"/>
    <property type="evidence" value="ECO:0007669"/>
    <property type="project" value="UniProtKB-SubCell"/>
</dbReference>
<evidence type="ECO:0000256" key="8">
    <source>
        <dbReference type="ARBA" id="ARBA00023145"/>
    </source>
</evidence>
<evidence type="ECO:0000256" key="10">
    <source>
        <dbReference type="ARBA" id="ARBA00023180"/>
    </source>
</evidence>
<dbReference type="GO" id="GO:0006508">
    <property type="term" value="P:proteolysis"/>
    <property type="evidence" value="ECO:0007669"/>
    <property type="project" value="UniProtKB-KW"/>
</dbReference>
<evidence type="ECO:0000256" key="6">
    <source>
        <dbReference type="ARBA" id="ARBA00022729"/>
    </source>
</evidence>
<keyword evidence="8" id="KW-0865">Zymogen</keyword>
<dbReference type="InterPro" id="IPR008758">
    <property type="entry name" value="Peptidase_S28"/>
</dbReference>
<keyword evidence="11" id="KW-0458">Lysosome</keyword>
<dbReference type="InterPro" id="IPR042269">
    <property type="entry name" value="Ser_carbopepase_S28_SKS"/>
</dbReference>
<dbReference type="SUPFAM" id="SSF53474">
    <property type="entry name" value="alpha/beta-Hydrolases"/>
    <property type="match status" value="1"/>
</dbReference>
<evidence type="ECO:0000256" key="14">
    <source>
        <dbReference type="ARBA" id="ARBA00066456"/>
    </source>
</evidence>
<dbReference type="PANTHER" id="PTHR11010">
    <property type="entry name" value="PROTEASE S28 PRO-X CARBOXYPEPTIDASE-RELATED"/>
    <property type="match status" value="1"/>
</dbReference>
<dbReference type="GO" id="GO:0004185">
    <property type="term" value="F:serine-type carboxypeptidase activity"/>
    <property type="evidence" value="ECO:0007669"/>
    <property type="project" value="UniProtKB-EC"/>
</dbReference>
<dbReference type="Gene3D" id="1.20.120.980">
    <property type="entry name" value="Serine carboxypeptidase S28, SKS domain"/>
    <property type="match status" value="1"/>
</dbReference>
<comment type="similarity">
    <text evidence="2">Belongs to the peptidase S28 family.</text>
</comment>
<comment type="function">
    <text evidence="13">Cleaves C-terminal amino acids linked to proline in peptides such as angiotensin II, III and des-Arg9-bradykinin. This cleavage occurs at acidic pH, but enzymatic activity is retained with some substrates at neutral pH.</text>
</comment>
<dbReference type="GO" id="GO:0043535">
    <property type="term" value="P:regulation of blood vessel endothelial cell migration"/>
    <property type="evidence" value="ECO:0007669"/>
    <property type="project" value="TreeGrafter"/>
</dbReference>
<dbReference type="Pfam" id="PF05577">
    <property type="entry name" value="Peptidase_S28"/>
    <property type="match status" value="1"/>
</dbReference>
<gene>
    <name evidence="18" type="ORF">OXX778_LOCUS1537</name>
</gene>
<protein>
    <recommendedName>
        <fullName evidence="15">Lysosomal Pro-X carboxypeptidase</fullName>
        <ecNumber evidence="14">3.4.16.2</ecNumber>
    </recommendedName>
    <alternativeName>
        <fullName evidence="17">Proline carboxypeptidase</fullName>
    </alternativeName>
    <alternativeName>
        <fullName evidence="16">Prolylcarboxypeptidase</fullName>
    </alternativeName>
</protein>
<dbReference type="GO" id="GO:0008239">
    <property type="term" value="F:dipeptidyl-peptidase activity"/>
    <property type="evidence" value="ECO:0007669"/>
    <property type="project" value="TreeGrafter"/>
</dbReference>
<keyword evidence="7" id="KW-0378">Hydrolase</keyword>
<evidence type="ECO:0000256" key="4">
    <source>
        <dbReference type="ARBA" id="ARBA00022645"/>
    </source>
</evidence>
<evidence type="ECO:0000256" key="12">
    <source>
        <dbReference type="ARBA" id="ARBA00052013"/>
    </source>
</evidence>
<evidence type="ECO:0000256" key="9">
    <source>
        <dbReference type="ARBA" id="ARBA00023157"/>
    </source>
</evidence>
<evidence type="ECO:0000256" key="17">
    <source>
        <dbReference type="ARBA" id="ARBA00076608"/>
    </source>
</evidence>
<evidence type="ECO:0000256" key="15">
    <source>
        <dbReference type="ARBA" id="ARBA00073691"/>
    </source>
</evidence>
<comment type="caution">
    <text evidence="18">The sequence shown here is derived from an EMBL/GenBank/DDBJ whole genome shotgun (WGS) entry which is preliminary data.</text>
</comment>
<dbReference type="EC" id="3.4.16.2" evidence="14"/>
<comment type="catalytic activity">
    <reaction evidence="12">
        <text>Cleavage of a -Pro-|-Xaa bond to release a C-terminal amino acid.</text>
        <dbReference type="EC" id="3.4.16.2"/>
    </reaction>
</comment>
<evidence type="ECO:0000256" key="1">
    <source>
        <dbReference type="ARBA" id="ARBA00004371"/>
    </source>
</evidence>
<evidence type="ECO:0000256" key="5">
    <source>
        <dbReference type="ARBA" id="ARBA00022670"/>
    </source>
</evidence>
<reference evidence="18" key="1">
    <citation type="submission" date="2021-02" db="EMBL/GenBank/DDBJ databases">
        <authorList>
            <person name="Nowell W R."/>
        </authorList>
    </citation>
    <scope>NUCLEOTIDE SEQUENCE</scope>
    <source>
        <strain evidence="18">Ploen Becks lab</strain>
    </source>
</reference>
<evidence type="ECO:0000256" key="3">
    <source>
        <dbReference type="ARBA" id="ARBA00011738"/>
    </source>
</evidence>
<dbReference type="GO" id="GO:0003085">
    <property type="term" value="P:negative regulation of systemic arterial blood pressure"/>
    <property type="evidence" value="ECO:0007669"/>
    <property type="project" value="TreeGrafter"/>
</dbReference>
<dbReference type="FunFam" id="1.20.120.980:FF:000002">
    <property type="entry name" value="lysosomal Pro-X carboxypeptidase"/>
    <property type="match status" value="1"/>
</dbReference>
<keyword evidence="10" id="KW-0325">Glycoprotein</keyword>
<keyword evidence="6" id="KW-0732">Signal</keyword>
<dbReference type="PANTHER" id="PTHR11010:SF38">
    <property type="entry name" value="LYSOSOMAL PRO-X CARBOXYPEPTIDASE"/>
    <property type="match status" value="1"/>
</dbReference>
<keyword evidence="4" id="KW-0121">Carboxypeptidase</keyword>
<proteinExistence type="inferred from homology"/>
<comment type="subcellular location">
    <subcellularLocation>
        <location evidence="1">Lysosome</location>
    </subcellularLocation>
</comment>
<evidence type="ECO:0000256" key="2">
    <source>
        <dbReference type="ARBA" id="ARBA00011079"/>
    </source>
</evidence>
<evidence type="ECO:0000256" key="11">
    <source>
        <dbReference type="ARBA" id="ARBA00023228"/>
    </source>
</evidence>
<dbReference type="AlphaFoldDB" id="A0A813M7J3"/>
<name>A0A813M7J3_9BILA</name>
<evidence type="ECO:0000313" key="18">
    <source>
        <dbReference type="EMBL" id="CAF0715037.1"/>
    </source>
</evidence>
<evidence type="ECO:0000313" key="19">
    <source>
        <dbReference type="Proteomes" id="UP000663879"/>
    </source>
</evidence>
<dbReference type="EMBL" id="CAJNOC010000101">
    <property type="protein sequence ID" value="CAF0715037.1"/>
    <property type="molecule type" value="Genomic_DNA"/>
</dbReference>